<protein>
    <submittedName>
        <fullName evidence="2">Aste57867_327 protein</fullName>
    </submittedName>
</protein>
<evidence type="ECO:0000313" key="3">
    <source>
        <dbReference type="Proteomes" id="UP000332933"/>
    </source>
</evidence>
<proteinExistence type="predicted"/>
<dbReference type="InterPro" id="IPR011989">
    <property type="entry name" value="ARM-like"/>
</dbReference>
<sequence>MEIGGSIASQTSMSAPRRKIAKAIAELLETQSNETLEEIASYQKLAWRSVTVLSVDAKTAVEPRTLDIMSTAFLCDLRVVLTMVEHAGGLNQRKPRPMEFEFLRHKDASVGIAPSDERSTPVDDILQKGQTVYVRYRPASKTPTRSSRRGHSFTDKSKPTFAITSVFSGFELSADIFVRPSGLVINLKDIVDEKSQIAVATLNDENALVVVELTHVQVGDIAGLTEDTLTIMMSIAQNQKTILQKVLARMVLTLDQSTSKLGVQFSDDVVQAAQVTIHKVPSLRKTPSIESSPAKTKRQSSVVLPAVEEKPVTKLPHEPADDKWRRPLMPPSATVEPIIEPIKPEVDNSARSTKVDSLPASTSAVVPQTLASDFDRAFLVALEFMTQDDSTPPMHSLMAADELVLSYGMSHAGVVSKASKYIVHVREAFKKILMHCVHNGETKKIARYLWRGVGHCVWHELRDEMFCRFRLDMLARLREFQKKMINHEPFVGFKDMRESMSSSSWNMYESYVVGYSEEVALVVRCLKLCLEPHDVAAIVATSVWDHIQALGLRDFKSFRKTTTRFDSFCRNRAFPPRVRAVLLEWMVLPAFTSMADRKDEAHFNVTFLRDLVGIVVETTNVEFIQIKKMHECFAQALATKVSTGAYGYVGDVVRTCQKWLEQTAATAFAPCVKSIDEIRCAQIEAIACILANQSGTFSCRWYIPPFVCTKQERYFFVGEHDLAFEFMFVSTHDSPLPVVYNAMGEPMLTSESLERLLLDALTKWFRPSPIMAAERGCATFGLNFGLFAALDSLGHGWGLEDVLKAANVDKVGIGSGVSVDGKKSLVVMRLYGVSWHRVSYTVKEPMHFLLWLKYLQINELDVAVRHGALYICELLLCKESHKSILASTAKSSGTIPLGLAAEVYELIVMSWSEPPLAMLSDATNLSWNFPFVMSMIQQNKIYAHFTVKILETLCTLLTTPTKSKYVVALLSQRSLYDAQNEDLVDVVADLTYHPELPLRVLDLAQKVLLECLLHAQIGTSSRIVRLFPRISDAQLGFRISPKPSPYGDITISQAKCSYLLNFDILSKLSGAIKSIVDSANVLSMETLQLRYLCILATPAGGLWLSRNVRYVSLIVGCIQPSATPLLCMQAGKALQTLSNVFSNGKCGFLPDAHSRKMLVDAIGGCVLFSSPTMGNEVGMYAISALANLLSATPWNQLCLETLKALFDRPPNPPWSSYLLCAVQPTRLDRACETFIQQHRNTKPCQCKVVLRDSSKLSIIKKTAVRFVATIFRSIFQHSRPSTAEYTKRITAKKIQRSILKWMYVKRISKGFLPVVLKYSKCAMCSPAPSCLATLILLACGYDIDPQTRQARELNLPPEFQLAAFQLLGQFWYHSEFVAIACNELRVMFTYLVFSSHENPDIRHESLRSLCHLTWCYPSVVNYISPTIVKSLWGKSYFRNSDIGGTWIDNIIQKSLDSHRKDIASHIDDIKYTLEYFAILALDPRITGLLTRCLGFVWKLLQTWCTKKCFDELDETLFIALILVQNVLLTIPLGDNFKFELPVNDFVAVLSKKNVRIKVGLCGLLWALALREDGRLSIQSSKDCSQLLAALSSVVFQSYLGSISTDLLMLIYNGLGALATLALDPKISKELLQAKVNEPASLLAIWARSKATKPDTPSNFECGFYVSLESLLISEDVPDNLRRTIHHLKQMAGYGVAPDLGSRAVQISLLMDKIHLQSVRLLGSLLIHDSKLSVEWQNWLSSFSSTHNSSLLMYMCAALFILVRTEKSRSAVVPQSVLDYLRAMITDGKLQNLQVLAVQALGYLSVQSTSAKKLVRELELIKQLSHFKVELQIEFLHMIALSTKNTGRSAILLNDSDMVTILVRVLQSRDVFKVWDQNPTTWSPIFLDDKEQSVHYETSVVKYIRRPVELVQLCSIGMESLPKSHNVPKLFLELLKEVMFHTPNLVKYVLRDAQELTLELSQTLRNWTLNNGLFQLQCSSAELVTGTDL</sequence>
<dbReference type="EMBL" id="CAADRA010000015">
    <property type="protein sequence ID" value="VFT77553.1"/>
    <property type="molecule type" value="Genomic_DNA"/>
</dbReference>
<evidence type="ECO:0000313" key="2">
    <source>
        <dbReference type="EMBL" id="VFT77553.1"/>
    </source>
</evidence>
<name>A0A485K2R5_9STRA</name>
<dbReference type="OrthoDB" id="77966at2759"/>
<gene>
    <name evidence="2" type="primary">Aste57867_327</name>
    <name evidence="1" type="ORF">As57867_000327</name>
    <name evidence="2" type="ORF">ASTE57867_327</name>
</gene>
<keyword evidence="3" id="KW-1185">Reference proteome</keyword>
<accession>A0A485K2R5</accession>
<evidence type="ECO:0000313" key="1">
    <source>
        <dbReference type="EMBL" id="KAF0720397.1"/>
    </source>
</evidence>
<reference evidence="2 3" key="1">
    <citation type="submission" date="2019-03" db="EMBL/GenBank/DDBJ databases">
        <authorList>
            <person name="Gaulin E."/>
            <person name="Dumas B."/>
        </authorList>
    </citation>
    <scope>NUCLEOTIDE SEQUENCE [LARGE SCALE GENOMIC DNA]</scope>
    <source>
        <strain evidence="2">CBS 568.67</strain>
    </source>
</reference>
<dbReference type="SUPFAM" id="SSF48371">
    <property type="entry name" value="ARM repeat"/>
    <property type="match status" value="2"/>
</dbReference>
<organism evidence="2 3">
    <name type="scientific">Aphanomyces stellatus</name>
    <dbReference type="NCBI Taxonomy" id="120398"/>
    <lineage>
        <taxon>Eukaryota</taxon>
        <taxon>Sar</taxon>
        <taxon>Stramenopiles</taxon>
        <taxon>Oomycota</taxon>
        <taxon>Saprolegniomycetes</taxon>
        <taxon>Saprolegniales</taxon>
        <taxon>Verrucalvaceae</taxon>
        <taxon>Aphanomyces</taxon>
    </lineage>
</organism>
<dbReference type="Proteomes" id="UP000332933">
    <property type="component" value="Unassembled WGS sequence"/>
</dbReference>
<reference evidence="1" key="2">
    <citation type="submission" date="2019-06" db="EMBL/GenBank/DDBJ databases">
        <title>Genomics analysis of Aphanomyces spp. identifies a new class of oomycete effector associated with host adaptation.</title>
        <authorList>
            <person name="Gaulin E."/>
        </authorList>
    </citation>
    <scope>NUCLEOTIDE SEQUENCE</scope>
    <source>
        <strain evidence="1">CBS 578.67</strain>
    </source>
</reference>
<dbReference type="InterPro" id="IPR016024">
    <property type="entry name" value="ARM-type_fold"/>
</dbReference>
<dbReference type="EMBL" id="VJMH01000015">
    <property type="protein sequence ID" value="KAF0720397.1"/>
    <property type="molecule type" value="Genomic_DNA"/>
</dbReference>
<dbReference type="Gene3D" id="1.25.10.10">
    <property type="entry name" value="Leucine-rich Repeat Variant"/>
    <property type="match status" value="1"/>
</dbReference>